<feature type="transmembrane region" description="Helical" evidence="8">
    <location>
        <begin position="56"/>
        <end position="75"/>
    </location>
</feature>
<organism evidence="9 10">
    <name type="scientific">Haploplasma axanthum</name>
    <name type="common">Acholeplasma axanthum</name>
    <dbReference type="NCBI Taxonomy" id="29552"/>
    <lineage>
        <taxon>Bacteria</taxon>
        <taxon>Bacillati</taxon>
        <taxon>Mycoplasmatota</taxon>
        <taxon>Mollicutes</taxon>
        <taxon>Acholeplasmatales</taxon>
        <taxon>Acholeplasmataceae</taxon>
        <taxon>Haploplasma</taxon>
    </lineage>
</organism>
<protein>
    <submittedName>
        <fullName evidence="9">Iron-uptake system permease protein FeuC</fullName>
    </submittedName>
</protein>
<dbReference type="GO" id="GO:0005886">
    <property type="term" value="C:plasma membrane"/>
    <property type="evidence" value="ECO:0007669"/>
    <property type="project" value="UniProtKB-SubCell"/>
</dbReference>
<dbReference type="InterPro" id="IPR037294">
    <property type="entry name" value="ABC_BtuC-like"/>
</dbReference>
<feature type="transmembrane region" description="Helical" evidence="8">
    <location>
        <begin position="307"/>
        <end position="326"/>
    </location>
</feature>
<dbReference type="Pfam" id="PF01032">
    <property type="entry name" value="FecCD"/>
    <property type="match status" value="1"/>
</dbReference>
<dbReference type="GO" id="GO:0022857">
    <property type="term" value="F:transmembrane transporter activity"/>
    <property type="evidence" value="ECO:0007669"/>
    <property type="project" value="InterPro"/>
</dbReference>
<proteinExistence type="inferred from homology"/>
<dbReference type="EMBL" id="LR215048">
    <property type="protein sequence ID" value="VEU81012.1"/>
    <property type="molecule type" value="Genomic_DNA"/>
</dbReference>
<keyword evidence="5 8" id="KW-0812">Transmembrane</keyword>
<keyword evidence="7 8" id="KW-0472">Membrane</keyword>
<evidence type="ECO:0000256" key="7">
    <source>
        <dbReference type="ARBA" id="ARBA00023136"/>
    </source>
</evidence>
<feature type="transmembrane region" description="Helical" evidence="8">
    <location>
        <begin position="120"/>
        <end position="139"/>
    </location>
</feature>
<dbReference type="SUPFAM" id="SSF81345">
    <property type="entry name" value="ABC transporter involved in vitamin B12 uptake, BtuC"/>
    <property type="match status" value="1"/>
</dbReference>
<keyword evidence="6 8" id="KW-1133">Transmembrane helix</keyword>
<feature type="transmembrane region" description="Helical" evidence="8">
    <location>
        <begin position="190"/>
        <end position="210"/>
    </location>
</feature>
<feature type="transmembrane region" description="Helical" evidence="8">
    <location>
        <begin position="278"/>
        <end position="300"/>
    </location>
</feature>
<dbReference type="AlphaFoldDB" id="A0A449BF08"/>
<keyword evidence="10" id="KW-1185">Reference proteome</keyword>
<dbReference type="PANTHER" id="PTHR30472">
    <property type="entry name" value="FERRIC ENTEROBACTIN TRANSPORT SYSTEM PERMEASE PROTEIN"/>
    <property type="match status" value="1"/>
</dbReference>
<dbReference type="InterPro" id="IPR000522">
    <property type="entry name" value="ABC_transptr_permease_BtuC"/>
</dbReference>
<dbReference type="CDD" id="cd06550">
    <property type="entry name" value="TM_ABC_iron-siderophores_like"/>
    <property type="match status" value="1"/>
</dbReference>
<dbReference type="PANTHER" id="PTHR30472:SF19">
    <property type="entry name" value="PETROBACTIN IMPORT SYSTEM PERMEASE PROTEIN YCLO"/>
    <property type="match status" value="1"/>
</dbReference>
<name>A0A449BF08_HAPAX</name>
<reference evidence="9 10" key="1">
    <citation type="submission" date="2019-01" db="EMBL/GenBank/DDBJ databases">
        <authorList>
            <consortium name="Pathogen Informatics"/>
        </authorList>
    </citation>
    <scope>NUCLEOTIDE SEQUENCE [LARGE SCALE GENOMIC DNA]</scope>
    <source>
        <strain evidence="9 10">NCTC10138</strain>
    </source>
</reference>
<comment type="subcellular location">
    <subcellularLocation>
        <location evidence="1">Cell membrane</location>
        <topology evidence="1">Multi-pass membrane protein</topology>
    </subcellularLocation>
</comment>
<keyword evidence="3" id="KW-0813">Transport</keyword>
<evidence type="ECO:0000313" key="10">
    <source>
        <dbReference type="Proteomes" id="UP000289841"/>
    </source>
</evidence>
<evidence type="ECO:0000256" key="2">
    <source>
        <dbReference type="ARBA" id="ARBA00007935"/>
    </source>
</evidence>
<evidence type="ECO:0000256" key="1">
    <source>
        <dbReference type="ARBA" id="ARBA00004651"/>
    </source>
</evidence>
<feature type="transmembrane region" description="Helical" evidence="8">
    <location>
        <begin position="87"/>
        <end position="114"/>
    </location>
</feature>
<keyword evidence="4" id="KW-1003">Cell membrane</keyword>
<feature type="transmembrane region" description="Helical" evidence="8">
    <location>
        <begin position="146"/>
        <end position="170"/>
    </location>
</feature>
<dbReference type="KEGG" id="aaxa:NCTC10138_01402"/>
<evidence type="ECO:0000256" key="4">
    <source>
        <dbReference type="ARBA" id="ARBA00022475"/>
    </source>
</evidence>
<feature type="transmembrane region" description="Helical" evidence="8">
    <location>
        <begin position="241"/>
        <end position="266"/>
    </location>
</feature>
<evidence type="ECO:0000256" key="6">
    <source>
        <dbReference type="ARBA" id="ARBA00022989"/>
    </source>
</evidence>
<evidence type="ECO:0000256" key="5">
    <source>
        <dbReference type="ARBA" id="ARBA00022692"/>
    </source>
</evidence>
<evidence type="ECO:0000256" key="8">
    <source>
        <dbReference type="SAM" id="Phobius"/>
    </source>
</evidence>
<evidence type="ECO:0000256" key="3">
    <source>
        <dbReference type="ARBA" id="ARBA00022448"/>
    </source>
</evidence>
<dbReference type="Proteomes" id="UP000289841">
    <property type="component" value="Chromosome"/>
</dbReference>
<comment type="similarity">
    <text evidence="2">Belongs to the binding-protein-dependent transport system permease family. FecCD subfamily.</text>
</comment>
<accession>A0A449BF08</accession>
<sequence length="334" mass="37284">MSKKQKKMFLVISIILILLSLTYIFLWVFTQSDLIKKGYNPNMLSVYLKIIKRRSIQLLAIIVSTILISTSSLVFQTLTKNRILTPSILGFDAIFIVTQTLLVSLLGITSIYISNVYTNFFISVVAMIGVTLLIYKLVLSKNKNNVILLLLVGMVITSLAGSISNFIQVFMSPEEFQTVSSLTTISLTNINEQLVFVALPILLLLVFLFYRKNKVYDVMSLGDEHAIGLGVEYNRETKISLIYIAIAVAISTALIGQLMFLGLIAVNSAREIFKTNKHSILIFASSVIGFIVLMLGQVVVELFGNRTSVSVLINLIGGSYMIYLIIKENRIWSK</sequence>
<dbReference type="OrthoDB" id="9796260at2"/>
<dbReference type="STRING" id="1278311.GCA_000428705_00094"/>
<dbReference type="GO" id="GO:0033214">
    <property type="term" value="P:siderophore-iron import into cell"/>
    <property type="evidence" value="ECO:0007669"/>
    <property type="project" value="TreeGrafter"/>
</dbReference>
<evidence type="ECO:0000313" key="9">
    <source>
        <dbReference type="EMBL" id="VEU81012.1"/>
    </source>
</evidence>
<feature type="transmembrane region" description="Helical" evidence="8">
    <location>
        <begin position="9"/>
        <end position="29"/>
    </location>
</feature>
<gene>
    <name evidence="9" type="primary">feuC</name>
    <name evidence="9" type="ORF">NCTC10138_01402</name>
</gene>
<dbReference type="Gene3D" id="1.10.3470.10">
    <property type="entry name" value="ABC transporter involved in vitamin B12 uptake, BtuC"/>
    <property type="match status" value="1"/>
</dbReference>